<dbReference type="InterPro" id="IPR009218">
    <property type="entry name" value="HD_phosphohydro"/>
</dbReference>
<gene>
    <name evidence="1" type="ORF">ACFSTE_06855</name>
</gene>
<name>A0ABW5N5P0_9FLAO</name>
<protein>
    <recommendedName>
        <fullName evidence="3">Metal-dependent HD superfamily phosphohydrolase</fullName>
    </recommendedName>
</protein>
<dbReference type="RefSeq" id="WP_378257450.1">
    <property type="nucleotide sequence ID" value="NZ_JBHSJV010000001.1"/>
</dbReference>
<evidence type="ECO:0000313" key="2">
    <source>
        <dbReference type="Proteomes" id="UP001597459"/>
    </source>
</evidence>
<comment type="caution">
    <text evidence="1">The sequence shown here is derived from an EMBL/GenBank/DDBJ whole genome shotgun (WGS) entry which is preliminary data.</text>
</comment>
<evidence type="ECO:0000313" key="1">
    <source>
        <dbReference type="EMBL" id="MFD2590548.1"/>
    </source>
</evidence>
<dbReference type="Proteomes" id="UP001597459">
    <property type="component" value="Unassembled WGS sequence"/>
</dbReference>
<dbReference type="PANTHER" id="PTHR21174:SF0">
    <property type="entry name" value="HD PHOSPHOHYDROLASE FAMILY PROTEIN-RELATED"/>
    <property type="match status" value="1"/>
</dbReference>
<proteinExistence type="predicted"/>
<organism evidence="1 2">
    <name type="scientific">Aquimarina hainanensis</name>
    <dbReference type="NCBI Taxonomy" id="1578017"/>
    <lineage>
        <taxon>Bacteria</taxon>
        <taxon>Pseudomonadati</taxon>
        <taxon>Bacteroidota</taxon>
        <taxon>Flavobacteriia</taxon>
        <taxon>Flavobacteriales</taxon>
        <taxon>Flavobacteriaceae</taxon>
        <taxon>Aquimarina</taxon>
    </lineage>
</organism>
<accession>A0ABW5N5P0</accession>
<dbReference type="EMBL" id="JBHULX010000004">
    <property type="protein sequence ID" value="MFD2590548.1"/>
    <property type="molecule type" value="Genomic_DNA"/>
</dbReference>
<sequence length="207" mass="24773">MLKQVFLNLCESYTDDFLKTTSLWNEIEKEHTKPNRYYHNISHLVHIYQQLLSIKPEIIDWDILLFSLFYHDFIYNILKKNNEEASADKAVQVLNNLQHISKERIDNCHQIILATKNHQINTNSDVNYFTDADLSILGASWQTYTTYINNIRKEYKLYPDFLYNKGRKQVLRQLLAMPQLYKTPHFKKQYELQARQNITAEIKLLEN</sequence>
<dbReference type="PIRSF" id="PIRSF035170">
    <property type="entry name" value="HD_phosphohydro"/>
    <property type="match status" value="1"/>
</dbReference>
<evidence type="ECO:0008006" key="3">
    <source>
        <dbReference type="Google" id="ProtNLM"/>
    </source>
</evidence>
<reference evidence="2" key="1">
    <citation type="journal article" date="2019" name="Int. J. Syst. Evol. Microbiol.">
        <title>The Global Catalogue of Microorganisms (GCM) 10K type strain sequencing project: providing services to taxonomists for standard genome sequencing and annotation.</title>
        <authorList>
            <consortium name="The Broad Institute Genomics Platform"/>
            <consortium name="The Broad Institute Genome Sequencing Center for Infectious Disease"/>
            <person name="Wu L."/>
            <person name="Ma J."/>
        </authorList>
    </citation>
    <scope>NUCLEOTIDE SEQUENCE [LARGE SCALE GENOMIC DNA]</scope>
    <source>
        <strain evidence="2">KCTC 42423</strain>
    </source>
</reference>
<keyword evidence="2" id="KW-1185">Reference proteome</keyword>
<dbReference type="PANTHER" id="PTHR21174">
    <property type="match status" value="1"/>
</dbReference>
<dbReference type="SUPFAM" id="SSF109604">
    <property type="entry name" value="HD-domain/PDEase-like"/>
    <property type="match status" value="1"/>
</dbReference>